<feature type="transmembrane region" description="Helical" evidence="1">
    <location>
        <begin position="6"/>
        <end position="27"/>
    </location>
</feature>
<dbReference type="EMBL" id="LUGG01000017">
    <property type="protein sequence ID" value="OBZ69438.1"/>
    <property type="molecule type" value="Genomic_DNA"/>
</dbReference>
<comment type="caution">
    <text evidence="3">The sequence shown here is derived from an EMBL/GenBank/DDBJ whole genome shotgun (WGS) entry which is preliminary data.</text>
</comment>
<evidence type="ECO:0000256" key="1">
    <source>
        <dbReference type="SAM" id="Phobius"/>
    </source>
</evidence>
<feature type="transmembrane region" description="Helical" evidence="1">
    <location>
        <begin position="132"/>
        <end position="162"/>
    </location>
</feature>
<gene>
    <name evidence="3" type="ORF">A0H81_10666</name>
</gene>
<name>A0A1C7LY79_GRIFR</name>
<feature type="transmembrane region" description="Helical" evidence="1">
    <location>
        <begin position="243"/>
        <end position="264"/>
    </location>
</feature>
<sequence>MVSAQLDGTMGALLLGSYLGTMTYGLTTHQTYRYFRLYPGDGWKLKGMVVRYVAHCPGVTLLLLLSGEQLCAAESSFDCGLVIQGMFMGYFQRMISILIFNSQLLVGIAGLMTTGSHLFYTRRVYCLGNRNLPLAAILCILAFLKICAHAGVTAEAFLLGAFDKYVKFTWLISTALALAATSDALITISLCLFLRRSRTGPYRKTDSFIDIIIVYTVNTGFLTWQVFEIPRSSDMLVVMPNNLVYFAIYIVGSKTYTNSMLTVLNSRRSLQDKGAEGFETGSFGVKNITERRNSIQWETPVLPLKVPTKQTVIDVIVTTETFHHVDEEASVVQYPYHLALIHDDPEPGRSRR</sequence>
<dbReference type="Proteomes" id="UP000092993">
    <property type="component" value="Unassembled WGS sequence"/>
</dbReference>
<dbReference type="InterPro" id="IPR045339">
    <property type="entry name" value="DUF6534"/>
</dbReference>
<dbReference type="PANTHER" id="PTHR40465">
    <property type="entry name" value="CHROMOSOME 1, WHOLE GENOME SHOTGUN SEQUENCE"/>
    <property type="match status" value="1"/>
</dbReference>
<keyword evidence="1" id="KW-1133">Transmembrane helix</keyword>
<dbReference type="AlphaFoldDB" id="A0A1C7LY79"/>
<feature type="transmembrane region" description="Helical" evidence="1">
    <location>
        <begin position="207"/>
        <end position="227"/>
    </location>
</feature>
<feature type="transmembrane region" description="Helical" evidence="1">
    <location>
        <begin position="168"/>
        <end position="195"/>
    </location>
</feature>
<dbReference type="Pfam" id="PF20152">
    <property type="entry name" value="DUF6534"/>
    <property type="match status" value="1"/>
</dbReference>
<proteinExistence type="predicted"/>
<evidence type="ECO:0000313" key="4">
    <source>
        <dbReference type="Proteomes" id="UP000092993"/>
    </source>
</evidence>
<keyword evidence="1" id="KW-0472">Membrane</keyword>
<evidence type="ECO:0000313" key="3">
    <source>
        <dbReference type="EMBL" id="OBZ69438.1"/>
    </source>
</evidence>
<keyword evidence="4" id="KW-1185">Reference proteome</keyword>
<feature type="transmembrane region" description="Helical" evidence="1">
    <location>
        <begin position="95"/>
        <end position="120"/>
    </location>
</feature>
<feature type="domain" description="DUF6534" evidence="2">
    <location>
        <begin position="179"/>
        <end position="269"/>
    </location>
</feature>
<protein>
    <recommendedName>
        <fullName evidence="2">DUF6534 domain-containing protein</fullName>
    </recommendedName>
</protein>
<keyword evidence="1" id="KW-0812">Transmembrane</keyword>
<dbReference type="PANTHER" id="PTHR40465:SF1">
    <property type="entry name" value="DUF6534 DOMAIN-CONTAINING PROTEIN"/>
    <property type="match status" value="1"/>
</dbReference>
<dbReference type="OMA" id="KICAHAG"/>
<dbReference type="OrthoDB" id="2535105at2759"/>
<organism evidence="3 4">
    <name type="scientific">Grifola frondosa</name>
    <name type="common">Maitake</name>
    <name type="synonym">Polyporus frondosus</name>
    <dbReference type="NCBI Taxonomy" id="5627"/>
    <lineage>
        <taxon>Eukaryota</taxon>
        <taxon>Fungi</taxon>
        <taxon>Dikarya</taxon>
        <taxon>Basidiomycota</taxon>
        <taxon>Agaricomycotina</taxon>
        <taxon>Agaricomycetes</taxon>
        <taxon>Polyporales</taxon>
        <taxon>Grifolaceae</taxon>
        <taxon>Grifola</taxon>
    </lineage>
</organism>
<accession>A0A1C7LY79</accession>
<evidence type="ECO:0000259" key="2">
    <source>
        <dbReference type="Pfam" id="PF20152"/>
    </source>
</evidence>
<reference evidence="3 4" key="1">
    <citation type="submission" date="2016-03" db="EMBL/GenBank/DDBJ databases">
        <title>Whole genome sequencing of Grifola frondosa 9006-11.</title>
        <authorList>
            <person name="Min B."/>
            <person name="Park H."/>
            <person name="Kim J.-G."/>
            <person name="Cho H."/>
            <person name="Oh Y.-L."/>
            <person name="Kong W.-S."/>
            <person name="Choi I.-G."/>
        </authorList>
    </citation>
    <scope>NUCLEOTIDE SEQUENCE [LARGE SCALE GENOMIC DNA]</scope>
    <source>
        <strain evidence="3 4">9006-11</strain>
    </source>
</reference>
<feature type="transmembrane region" description="Helical" evidence="1">
    <location>
        <begin position="48"/>
        <end position="67"/>
    </location>
</feature>